<dbReference type="EMBL" id="JBHUFA010000006">
    <property type="protein sequence ID" value="MFD1696779.1"/>
    <property type="molecule type" value="Genomic_DNA"/>
</dbReference>
<dbReference type="InterPro" id="IPR002525">
    <property type="entry name" value="Transp_IS110-like_N"/>
</dbReference>
<comment type="caution">
    <text evidence="2">The sequence shown here is derived from an EMBL/GenBank/DDBJ whole genome shotgun (WGS) entry which is preliminary data.</text>
</comment>
<dbReference type="PANTHER" id="PTHR33055">
    <property type="entry name" value="TRANSPOSASE FOR INSERTION SEQUENCE ELEMENT IS1111A"/>
    <property type="match status" value="1"/>
</dbReference>
<feature type="domain" description="Transposase IS110-like N-terminal" evidence="1">
    <location>
        <begin position="13"/>
        <end position="153"/>
    </location>
</feature>
<feature type="non-terminal residue" evidence="2">
    <location>
        <position position="154"/>
    </location>
</feature>
<organism evidence="2 3">
    <name type="scientific">Roseibium aestuarii</name>
    <dbReference type="NCBI Taxonomy" id="2600299"/>
    <lineage>
        <taxon>Bacteria</taxon>
        <taxon>Pseudomonadati</taxon>
        <taxon>Pseudomonadota</taxon>
        <taxon>Alphaproteobacteria</taxon>
        <taxon>Hyphomicrobiales</taxon>
        <taxon>Stappiaceae</taxon>
        <taxon>Roseibium</taxon>
    </lineage>
</organism>
<proteinExistence type="predicted"/>
<protein>
    <submittedName>
        <fullName evidence="2">Transposase</fullName>
    </submittedName>
</protein>
<dbReference type="Pfam" id="PF01548">
    <property type="entry name" value="DEDD_Tnp_IS110"/>
    <property type="match status" value="1"/>
</dbReference>
<evidence type="ECO:0000313" key="3">
    <source>
        <dbReference type="Proteomes" id="UP001597327"/>
    </source>
</evidence>
<keyword evidence="3" id="KW-1185">Reference proteome</keyword>
<dbReference type="Proteomes" id="UP001597327">
    <property type="component" value="Unassembled WGS sequence"/>
</dbReference>
<name>A0ABW4JYG9_9HYPH</name>
<gene>
    <name evidence="2" type="ORF">ACFSC7_14745</name>
</gene>
<reference evidence="3" key="1">
    <citation type="journal article" date="2019" name="Int. J. Syst. Evol. Microbiol.">
        <title>The Global Catalogue of Microorganisms (GCM) 10K type strain sequencing project: providing services to taxonomists for standard genome sequencing and annotation.</title>
        <authorList>
            <consortium name="The Broad Institute Genomics Platform"/>
            <consortium name="The Broad Institute Genome Sequencing Center for Infectious Disease"/>
            <person name="Wu L."/>
            <person name="Ma J."/>
        </authorList>
    </citation>
    <scope>NUCLEOTIDE SEQUENCE [LARGE SCALE GENOMIC DNA]</scope>
    <source>
        <strain evidence="3">JCM 3369</strain>
    </source>
</reference>
<dbReference type="PANTHER" id="PTHR33055:SF13">
    <property type="entry name" value="TRANSPOSASE"/>
    <property type="match status" value="1"/>
</dbReference>
<evidence type="ECO:0000313" key="2">
    <source>
        <dbReference type="EMBL" id="MFD1696779.1"/>
    </source>
</evidence>
<dbReference type="RefSeq" id="WP_377176057.1">
    <property type="nucleotide sequence ID" value="NZ_JBHUFA010000006.1"/>
</dbReference>
<evidence type="ECO:0000259" key="1">
    <source>
        <dbReference type="Pfam" id="PF01548"/>
    </source>
</evidence>
<sequence>MTFLQEAPSRVLGFDVAQDTIAVFDSAQGKVLTLTNSPSALRKFIAGLEGSCLAVCEPTGGHEGLLIRELTAAGVPCHRADTLKTKAFLRSFGTLAKTDAIDARALALYGLERWKGLALFTPAAREQAHLTALVLRRQDLVALQVAETNRLKAP</sequence>
<accession>A0ABW4JYG9</accession>
<dbReference type="InterPro" id="IPR047650">
    <property type="entry name" value="Transpos_IS110"/>
</dbReference>